<dbReference type="HOGENOM" id="CLU_803518_0_0_11"/>
<evidence type="ECO:0000256" key="2">
    <source>
        <dbReference type="ARBA" id="ARBA00093774"/>
    </source>
</evidence>
<gene>
    <name evidence="6" type="ordered locus">FRAAL1327</name>
</gene>
<dbReference type="Proteomes" id="UP000000657">
    <property type="component" value="Chromosome"/>
</dbReference>
<feature type="region of interest" description="Disordered" evidence="3">
    <location>
        <begin position="1"/>
        <end position="46"/>
    </location>
</feature>
<dbReference type="KEGG" id="fal:FRAAL1327"/>
<comment type="similarity">
    <text evidence="2">Belongs to the MTB12 family.</text>
</comment>
<name>Q0RR36_FRAAA</name>
<evidence type="ECO:0000313" key="7">
    <source>
        <dbReference type="Proteomes" id="UP000000657"/>
    </source>
</evidence>
<dbReference type="AlphaFoldDB" id="Q0RR36"/>
<feature type="compositionally biased region" description="Basic residues" evidence="3">
    <location>
        <begin position="33"/>
        <end position="46"/>
    </location>
</feature>
<protein>
    <recommendedName>
        <fullName evidence="5">Low molecular weight antigen MTB12-like C-terminal domain-containing protein</fullName>
    </recommendedName>
</protein>
<keyword evidence="4" id="KW-0472">Membrane</keyword>
<dbReference type="OrthoDB" id="3211736at2"/>
<keyword evidence="7" id="KW-1185">Reference proteome</keyword>
<dbReference type="Pfam" id="PF26580">
    <property type="entry name" value="Mtb12_C"/>
    <property type="match status" value="1"/>
</dbReference>
<feature type="transmembrane region" description="Helical" evidence="4">
    <location>
        <begin position="47"/>
        <end position="68"/>
    </location>
</feature>
<keyword evidence="1" id="KW-0732">Signal</keyword>
<keyword evidence="4" id="KW-1133">Transmembrane helix</keyword>
<evidence type="ECO:0000256" key="1">
    <source>
        <dbReference type="ARBA" id="ARBA00022729"/>
    </source>
</evidence>
<organism evidence="6 7">
    <name type="scientific">Frankia alni (strain DSM 45986 / CECT 9034 / ACN14a)</name>
    <dbReference type="NCBI Taxonomy" id="326424"/>
    <lineage>
        <taxon>Bacteria</taxon>
        <taxon>Bacillati</taxon>
        <taxon>Actinomycetota</taxon>
        <taxon>Actinomycetes</taxon>
        <taxon>Frankiales</taxon>
        <taxon>Frankiaceae</taxon>
        <taxon>Frankia</taxon>
    </lineage>
</organism>
<feature type="domain" description="Low molecular weight antigen MTB12-like C-terminal" evidence="5">
    <location>
        <begin position="254"/>
        <end position="345"/>
    </location>
</feature>
<dbReference type="InterPro" id="IPR058644">
    <property type="entry name" value="Mtb12-like_C"/>
</dbReference>
<keyword evidence="4" id="KW-0812">Transmembrane</keyword>
<evidence type="ECO:0000259" key="5">
    <source>
        <dbReference type="Pfam" id="PF26580"/>
    </source>
</evidence>
<evidence type="ECO:0000256" key="4">
    <source>
        <dbReference type="SAM" id="Phobius"/>
    </source>
</evidence>
<evidence type="ECO:0000256" key="3">
    <source>
        <dbReference type="SAM" id="MobiDB-lite"/>
    </source>
</evidence>
<dbReference type="STRING" id="326424.FRAAL1327"/>
<proteinExistence type="inferred from homology"/>
<dbReference type="EMBL" id="CT573213">
    <property type="protein sequence ID" value="CAJ59987.1"/>
    <property type="molecule type" value="Genomic_DNA"/>
</dbReference>
<evidence type="ECO:0000313" key="6">
    <source>
        <dbReference type="EMBL" id="CAJ59987.1"/>
    </source>
</evidence>
<reference evidence="6 7" key="1">
    <citation type="journal article" date="2007" name="Genome Res.">
        <title>Genome characteristics of facultatively symbiotic Frankia sp. strains reflect host range and host plant biogeography.</title>
        <authorList>
            <person name="Normand P."/>
            <person name="Lapierre P."/>
            <person name="Tisa L.S."/>
            <person name="Gogarten J.P."/>
            <person name="Alloisio N."/>
            <person name="Bagnarol E."/>
            <person name="Bassi C.A."/>
            <person name="Berry A.M."/>
            <person name="Bickhart D.M."/>
            <person name="Choisne N."/>
            <person name="Couloux A."/>
            <person name="Cournoyer B."/>
            <person name="Cruveiller S."/>
            <person name="Daubin V."/>
            <person name="Demange N."/>
            <person name="Francino M.P."/>
            <person name="Goltsman E."/>
            <person name="Huang Y."/>
            <person name="Kopp O.R."/>
            <person name="Labarre L."/>
            <person name="Lapidus A."/>
            <person name="Lavire C."/>
            <person name="Marechal J."/>
            <person name="Martinez M."/>
            <person name="Mastronunzio J.E."/>
            <person name="Mullin B.C."/>
            <person name="Niemann J."/>
            <person name="Pujic P."/>
            <person name="Rawnsley T."/>
            <person name="Rouy Z."/>
            <person name="Schenowitz C."/>
            <person name="Sellstedt A."/>
            <person name="Tavares F."/>
            <person name="Tomkins J.P."/>
            <person name="Vallenet D."/>
            <person name="Valverde C."/>
            <person name="Wall L.G."/>
            <person name="Wang Y."/>
            <person name="Medigue C."/>
            <person name="Benson D.R."/>
        </authorList>
    </citation>
    <scope>NUCLEOTIDE SEQUENCE [LARGE SCALE GENOMIC DNA]</scope>
    <source>
        <strain evidence="7">DSM 45986 / CECT 9034 / ACN14a</strain>
    </source>
</reference>
<sequence length="353" mass="36335">MADCSDGPSGIGWGRTGPPDGARRRLHQGGSHPARRRRRRHLPGRRLTRALGSLTALALTGLVTVAAAGPATAAGPGGGGPGGGGWRPAPSVDGVQVGWLPRGVSLTGAEPTTRIGRNVVVGTFEGGDTRVQLTVQRGTPEATLEDVARAYAQYYPGSQSGRLALRGTEAVTLRTGGAGIHELTWVEGHPSVVLTIGGQVGGHATTPPSPLPEADLLRIAESLTVGAAPAPTVWQKVSEPLIGAAFAVGLNSSQAPPQVPLAAVENGQRLVGLLAKFRATYPGLSARITVNQVYLWAHDNASVRFTIAYTYKGQSGSLGSGGRAVFTHGGWKVSEQTYRDVLGLASLLGSGRA</sequence>
<accession>Q0RR36</accession>